<evidence type="ECO:0000256" key="3">
    <source>
        <dbReference type="ARBA" id="ARBA00012400"/>
    </source>
</evidence>
<dbReference type="PANTHER" id="PTHR35330:SF1">
    <property type="entry name" value="SIROHEME BIOSYNTHESIS PROTEIN MET8"/>
    <property type="match status" value="1"/>
</dbReference>
<feature type="transmembrane region" description="Helical" evidence="10">
    <location>
        <begin position="148"/>
        <end position="169"/>
    </location>
</feature>
<dbReference type="InterPro" id="IPR028281">
    <property type="entry name" value="Sirohaem_synthase_central"/>
</dbReference>
<keyword evidence="6" id="KW-0560">Oxidoreductase</keyword>
<evidence type="ECO:0000256" key="6">
    <source>
        <dbReference type="ARBA" id="ARBA00023002"/>
    </source>
</evidence>
<feature type="transmembrane region" description="Helical" evidence="10">
    <location>
        <begin position="289"/>
        <end position="308"/>
    </location>
</feature>
<accession>A0A1J5TD88</accession>
<reference evidence="12" key="1">
    <citation type="submission" date="2016-10" db="EMBL/GenBank/DDBJ databases">
        <title>Sequence of Gallionella enrichment culture.</title>
        <authorList>
            <person name="Poehlein A."/>
            <person name="Muehling M."/>
            <person name="Daniel R."/>
        </authorList>
    </citation>
    <scope>NUCLEOTIDE SEQUENCE</scope>
</reference>
<dbReference type="GO" id="GO:0019354">
    <property type="term" value="P:siroheme biosynthetic process"/>
    <property type="evidence" value="ECO:0007669"/>
    <property type="project" value="InterPro"/>
</dbReference>
<feature type="transmembrane region" description="Helical" evidence="10">
    <location>
        <begin position="361"/>
        <end position="379"/>
    </location>
</feature>
<keyword evidence="5 10" id="KW-1133">Transmembrane helix</keyword>
<sequence length="436" mass="47634">MHSTISVHQKAYDENDLNETNILIVAVNDIALATEIKKQASAKNILVNVADKPELCDFYLSSVVQKGNLKIAISTNGKSPTLAKRLKEIFSETLPNELNEVLSNLHLIRNKLNGNFADKVNRLNQITKILTVTEPIKKKDHKKRNKRISILFIIAILSVVAGFILSLVIPVETVFNHSRNFLQHLDNRFYWMIFVGFGVEMIAGSMGMGYGVICTSILLSMGLSLPVISSSVHTSEMFGSAASTISHFRFKNINKKLFRTLAIPGVITAILGALFLIKFGDEYAHFLKPVIAFYTLFLGIKIFTKAFADHKKSTGKLKYVGWLGAFGGFIDSVGGGGWGPLVTSTIISKGRLPRYAVGTSVAAKFCITVASAFTFFTFIGISQWPIIIGLIFGGVMAAPLAARLTGKLPTKGMFIAVGILVIGISVRIILKSLHVI</sequence>
<organism evidence="12">
    <name type="scientific">mine drainage metagenome</name>
    <dbReference type="NCBI Taxonomy" id="410659"/>
    <lineage>
        <taxon>unclassified sequences</taxon>
        <taxon>metagenomes</taxon>
        <taxon>ecological metagenomes</taxon>
    </lineage>
</organism>
<evidence type="ECO:0000256" key="2">
    <source>
        <dbReference type="ARBA" id="ARBA00005010"/>
    </source>
</evidence>
<feature type="transmembrane region" description="Helical" evidence="10">
    <location>
        <begin position="320"/>
        <end position="341"/>
    </location>
</feature>
<dbReference type="NCBIfam" id="TIGR01470">
    <property type="entry name" value="cysG_Nterm"/>
    <property type="match status" value="1"/>
</dbReference>
<comment type="subcellular location">
    <subcellularLocation>
        <location evidence="1">Membrane</location>
        <topology evidence="1">Multi-pass membrane protein</topology>
    </subcellularLocation>
</comment>
<evidence type="ECO:0000256" key="9">
    <source>
        <dbReference type="ARBA" id="ARBA00023244"/>
    </source>
</evidence>
<dbReference type="Pfam" id="PF13241">
    <property type="entry name" value="NAD_binding_7"/>
    <property type="match status" value="1"/>
</dbReference>
<feature type="transmembrane region" description="Helical" evidence="10">
    <location>
        <begin position="257"/>
        <end position="277"/>
    </location>
</feature>
<dbReference type="Pfam" id="PF14824">
    <property type="entry name" value="Sirohm_synth_M"/>
    <property type="match status" value="1"/>
</dbReference>
<feature type="transmembrane region" description="Helical" evidence="10">
    <location>
        <begin position="412"/>
        <end position="430"/>
    </location>
</feature>
<evidence type="ECO:0000259" key="11">
    <source>
        <dbReference type="Pfam" id="PF14824"/>
    </source>
</evidence>
<feature type="transmembrane region" description="Helical" evidence="10">
    <location>
        <begin position="386"/>
        <end position="406"/>
    </location>
</feature>
<keyword evidence="7" id="KW-0520">NAD</keyword>
<dbReference type="InterPro" id="IPR006367">
    <property type="entry name" value="Sirohaem_synthase_N"/>
</dbReference>
<evidence type="ECO:0000256" key="5">
    <source>
        <dbReference type="ARBA" id="ARBA00022989"/>
    </source>
</evidence>
<keyword evidence="8 10" id="KW-0472">Membrane</keyword>
<evidence type="ECO:0000256" key="4">
    <source>
        <dbReference type="ARBA" id="ARBA00022692"/>
    </source>
</evidence>
<dbReference type="EC" id="1.3.1.76" evidence="3"/>
<dbReference type="Pfam" id="PF01925">
    <property type="entry name" value="TauE"/>
    <property type="match status" value="1"/>
</dbReference>
<dbReference type="GO" id="GO:0043115">
    <property type="term" value="F:precorrin-2 dehydrogenase activity"/>
    <property type="evidence" value="ECO:0007669"/>
    <property type="project" value="UniProtKB-EC"/>
</dbReference>
<proteinExistence type="predicted"/>
<dbReference type="GO" id="GO:0004325">
    <property type="term" value="F:ferrochelatase activity"/>
    <property type="evidence" value="ECO:0007669"/>
    <property type="project" value="InterPro"/>
</dbReference>
<feature type="transmembrane region" description="Helical" evidence="10">
    <location>
        <begin position="189"/>
        <end position="213"/>
    </location>
</feature>
<dbReference type="AlphaFoldDB" id="A0A1J5TD88"/>
<dbReference type="PANTHER" id="PTHR35330">
    <property type="entry name" value="SIROHEME BIOSYNTHESIS PROTEIN MET8"/>
    <property type="match status" value="1"/>
</dbReference>
<protein>
    <recommendedName>
        <fullName evidence="3">precorrin-2 dehydrogenase</fullName>
        <ecNumber evidence="3">1.3.1.76</ecNumber>
    </recommendedName>
</protein>
<dbReference type="Gene3D" id="3.30.160.110">
    <property type="entry name" value="Siroheme synthase, domain 2"/>
    <property type="match status" value="1"/>
</dbReference>
<keyword evidence="9" id="KW-0627">Porphyrin biosynthesis</keyword>
<keyword evidence="4 10" id="KW-0812">Transmembrane</keyword>
<dbReference type="Gene3D" id="3.40.50.720">
    <property type="entry name" value="NAD(P)-binding Rossmann-like Domain"/>
    <property type="match status" value="1"/>
</dbReference>
<dbReference type="InterPro" id="IPR002781">
    <property type="entry name" value="TM_pro_TauE-like"/>
</dbReference>
<dbReference type="SUPFAM" id="SSF75615">
    <property type="entry name" value="Siroheme synthase middle domains-like"/>
    <property type="match status" value="1"/>
</dbReference>
<comment type="caution">
    <text evidence="12">The sequence shown here is derived from an EMBL/GenBank/DDBJ whole genome shotgun (WGS) entry which is preliminary data.</text>
</comment>
<feature type="domain" description="Siroheme synthase central" evidence="11">
    <location>
        <begin position="67"/>
        <end position="88"/>
    </location>
</feature>
<evidence type="ECO:0000256" key="10">
    <source>
        <dbReference type="SAM" id="Phobius"/>
    </source>
</evidence>
<evidence type="ECO:0000313" key="12">
    <source>
        <dbReference type="EMBL" id="OIR14144.1"/>
    </source>
</evidence>
<evidence type="ECO:0000256" key="1">
    <source>
        <dbReference type="ARBA" id="ARBA00004141"/>
    </source>
</evidence>
<evidence type="ECO:0000256" key="8">
    <source>
        <dbReference type="ARBA" id="ARBA00023136"/>
    </source>
</evidence>
<comment type="pathway">
    <text evidence="2">Porphyrin-containing compound metabolism; siroheme biosynthesis; sirohydrochlorin from precorrin-2: step 1/1.</text>
</comment>
<gene>
    <name evidence="12" type="primary">cysG_4</name>
    <name evidence="12" type="ORF">GALL_46040</name>
</gene>
<dbReference type="InterPro" id="IPR028161">
    <property type="entry name" value="Met8-like"/>
</dbReference>
<dbReference type="EMBL" id="MLJW01000012">
    <property type="protein sequence ID" value="OIR14144.1"/>
    <property type="molecule type" value="Genomic_DNA"/>
</dbReference>
<dbReference type="GO" id="GO:0016020">
    <property type="term" value="C:membrane"/>
    <property type="evidence" value="ECO:0007669"/>
    <property type="project" value="UniProtKB-SubCell"/>
</dbReference>
<name>A0A1J5TD88_9ZZZZ</name>
<evidence type="ECO:0000256" key="7">
    <source>
        <dbReference type="ARBA" id="ARBA00023027"/>
    </source>
</evidence>